<keyword evidence="11" id="KW-1185">Reference proteome</keyword>
<dbReference type="STRING" id="1524460.IX84_23800"/>
<dbReference type="InterPro" id="IPR029044">
    <property type="entry name" value="Nucleotide-diphossugar_trans"/>
</dbReference>
<dbReference type="Pfam" id="PF00535">
    <property type="entry name" value="Glycos_transf_2"/>
    <property type="match status" value="1"/>
</dbReference>
<dbReference type="PANTHER" id="PTHR48090:SF3">
    <property type="entry name" value="UNDECAPRENYL-PHOSPHATE 4-DEOXY-4-FORMAMIDO-L-ARABINOSE TRANSFERASE"/>
    <property type="match status" value="1"/>
</dbReference>
<dbReference type="GO" id="GO:0016757">
    <property type="term" value="F:glycosyltransferase activity"/>
    <property type="evidence" value="ECO:0007669"/>
    <property type="project" value="UniProtKB-KW"/>
</dbReference>
<dbReference type="EMBL" id="JPOS01000082">
    <property type="protein sequence ID" value="KGE86155.1"/>
    <property type="molecule type" value="Genomic_DNA"/>
</dbReference>
<feature type="domain" description="Glycosyltransferase 2-like" evidence="9">
    <location>
        <begin position="22"/>
        <end position="171"/>
    </location>
</feature>
<keyword evidence="2" id="KW-0328">Glycosyltransferase</keyword>
<sequence length="318" mass="37240">MYNSFITVVCVLEHTHELRLLPDYLQNTFAVVRQHFTDFEFIVVNNNPEASADDAIEQLPDDLKHNVYLLNLSRATNHNHAVLAGLDRSNGDYTVIFEFDFYQQPELILQLFEHSRNEGADIVYMRARQRQAGAHFRPFYSLFYFILRRYSALEVDEMAHNTRVISRRALNSLLRLRENLRYMKAIYSIVGYKTRYLETDEPLHGREQESFSERFRTSLIAITSFTTFLRSLLLWIFLFSLVFLIGVIGNALKVKFTGVDLFGSAGEPYPGWTFLVILIAIFFATTCLNLYIMSIYLSNIYNEIKQRPLYILESIKRF</sequence>
<protein>
    <recommendedName>
        <fullName evidence="9">Glycosyltransferase 2-like domain-containing protein</fullName>
    </recommendedName>
</protein>
<feature type="transmembrane region" description="Helical" evidence="8">
    <location>
        <begin position="272"/>
        <end position="297"/>
    </location>
</feature>
<dbReference type="OrthoDB" id="9807778at2"/>
<comment type="caution">
    <text evidence="10">The sequence shown here is derived from an EMBL/GenBank/DDBJ whole genome shotgun (WGS) entry which is preliminary data.</text>
</comment>
<dbReference type="InterPro" id="IPR001173">
    <property type="entry name" value="Glyco_trans_2-like"/>
</dbReference>
<evidence type="ECO:0000256" key="4">
    <source>
        <dbReference type="ARBA" id="ARBA00022692"/>
    </source>
</evidence>
<evidence type="ECO:0000256" key="7">
    <source>
        <dbReference type="ARBA" id="ARBA00023136"/>
    </source>
</evidence>
<dbReference type="Proteomes" id="UP000029736">
    <property type="component" value="Unassembled WGS sequence"/>
</dbReference>
<keyword evidence="4 8" id="KW-0812">Transmembrane</keyword>
<dbReference type="SUPFAM" id="SSF53448">
    <property type="entry name" value="Nucleotide-diphospho-sugar transferases"/>
    <property type="match status" value="1"/>
</dbReference>
<organism evidence="10 11">
    <name type="scientific">Phaeodactylibacter xiamenensis</name>
    <dbReference type="NCBI Taxonomy" id="1524460"/>
    <lineage>
        <taxon>Bacteria</taxon>
        <taxon>Pseudomonadati</taxon>
        <taxon>Bacteroidota</taxon>
        <taxon>Saprospiria</taxon>
        <taxon>Saprospirales</taxon>
        <taxon>Haliscomenobacteraceae</taxon>
        <taxon>Phaeodactylibacter</taxon>
    </lineage>
</organism>
<evidence type="ECO:0000313" key="10">
    <source>
        <dbReference type="EMBL" id="KGE86155.1"/>
    </source>
</evidence>
<keyword evidence="6 8" id="KW-1133">Transmembrane helix</keyword>
<evidence type="ECO:0000256" key="8">
    <source>
        <dbReference type="SAM" id="Phobius"/>
    </source>
</evidence>
<reference evidence="10 11" key="1">
    <citation type="journal article" date="2014" name="Int. J. Syst. Evol. Microbiol.">
        <title>Phaeodactylibacter xiamenensis gen. nov., sp. nov., a member of the family Saprospiraceae isolated from the marine alga Phaeodactylum tricornutum.</title>
        <authorList>
            <person name="Chen Z.Jr."/>
            <person name="Lei X."/>
            <person name="Lai Q."/>
            <person name="Li Y."/>
            <person name="Zhang B."/>
            <person name="Zhang J."/>
            <person name="Zhang H."/>
            <person name="Yang L."/>
            <person name="Zheng W."/>
            <person name="Tian Y."/>
            <person name="Yu Z."/>
            <person name="Xu H.Jr."/>
            <person name="Zheng T."/>
        </authorList>
    </citation>
    <scope>NUCLEOTIDE SEQUENCE [LARGE SCALE GENOMIC DNA]</scope>
    <source>
        <strain evidence="10 11">KD52</strain>
    </source>
</reference>
<dbReference type="RefSeq" id="WP_044226245.1">
    <property type="nucleotide sequence ID" value="NZ_JBKAGJ010000002.1"/>
</dbReference>
<evidence type="ECO:0000256" key="6">
    <source>
        <dbReference type="ARBA" id="ARBA00022989"/>
    </source>
</evidence>
<name>A0A098S1Y9_9BACT</name>
<evidence type="ECO:0000259" key="9">
    <source>
        <dbReference type="Pfam" id="PF00535"/>
    </source>
</evidence>
<accession>A0A098S1Y9</accession>
<evidence type="ECO:0000256" key="3">
    <source>
        <dbReference type="ARBA" id="ARBA00022679"/>
    </source>
</evidence>
<keyword evidence="1" id="KW-1003">Cell membrane</keyword>
<keyword evidence="5" id="KW-0448">Lipopolysaccharide biosynthesis</keyword>
<dbReference type="InterPro" id="IPR050256">
    <property type="entry name" value="Glycosyltransferase_2"/>
</dbReference>
<proteinExistence type="predicted"/>
<dbReference type="PANTHER" id="PTHR48090">
    <property type="entry name" value="UNDECAPRENYL-PHOSPHATE 4-DEOXY-4-FORMAMIDO-L-ARABINOSE TRANSFERASE-RELATED"/>
    <property type="match status" value="1"/>
</dbReference>
<evidence type="ECO:0000313" key="11">
    <source>
        <dbReference type="Proteomes" id="UP000029736"/>
    </source>
</evidence>
<dbReference type="Gene3D" id="3.90.550.10">
    <property type="entry name" value="Spore Coat Polysaccharide Biosynthesis Protein SpsA, Chain A"/>
    <property type="match status" value="1"/>
</dbReference>
<evidence type="ECO:0000256" key="1">
    <source>
        <dbReference type="ARBA" id="ARBA00022475"/>
    </source>
</evidence>
<dbReference type="GO" id="GO:0009103">
    <property type="term" value="P:lipopolysaccharide biosynthetic process"/>
    <property type="evidence" value="ECO:0007669"/>
    <property type="project" value="UniProtKB-KW"/>
</dbReference>
<dbReference type="GO" id="GO:0005886">
    <property type="term" value="C:plasma membrane"/>
    <property type="evidence" value="ECO:0007669"/>
    <property type="project" value="TreeGrafter"/>
</dbReference>
<keyword evidence="3" id="KW-0808">Transferase</keyword>
<feature type="transmembrane region" description="Helical" evidence="8">
    <location>
        <begin position="232"/>
        <end position="252"/>
    </location>
</feature>
<dbReference type="AlphaFoldDB" id="A0A098S1Y9"/>
<gene>
    <name evidence="10" type="ORF">IX84_23800</name>
</gene>
<keyword evidence="7 8" id="KW-0472">Membrane</keyword>
<evidence type="ECO:0000256" key="5">
    <source>
        <dbReference type="ARBA" id="ARBA00022985"/>
    </source>
</evidence>
<evidence type="ECO:0000256" key="2">
    <source>
        <dbReference type="ARBA" id="ARBA00022676"/>
    </source>
</evidence>